<gene>
    <name evidence="6" type="ORF">B0A54_04566</name>
</gene>
<reference evidence="6 7" key="1">
    <citation type="submission" date="2017-03" db="EMBL/GenBank/DDBJ databases">
        <title>Genomes of endolithic fungi from Antarctica.</title>
        <authorList>
            <person name="Coleine C."/>
            <person name="Masonjones S."/>
            <person name="Stajich J.E."/>
        </authorList>
    </citation>
    <scope>NUCLEOTIDE SEQUENCE [LARGE SCALE GENOMIC DNA]</scope>
    <source>
        <strain evidence="6 7">CCFEE 5311</strain>
    </source>
</reference>
<evidence type="ECO:0000256" key="4">
    <source>
        <dbReference type="SAM" id="MobiDB-lite"/>
    </source>
</evidence>
<dbReference type="PROSITE" id="PS01359">
    <property type="entry name" value="ZF_PHD_1"/>
    <property type="match status" value="1"/>
</dbReference>
<dbReference type="Gene3D" id="3.30.40.10">
    <property type="entry name" value="Zinc/RING finger domain, C3HC4 (zinc finger)"/>
    <property type="match status" value="1"/>
</dbReference>
<dbReference type="PANTHER" id="PTHR47793:SF1">
    <property type="entry name" value="HISTONE DEACETYLASE COMPLEX SUBUNIT CTI6"/>
    <property type="match status" value="1"/>
</dbReference>
<dbReference type="InterPro" id="IPR053051">
    <property type="entry name" value="HDAC_complex_subunit"/>
</dbReference>
<dbReference type="InterPro" id="IPR011011">
    <property type="entry name" value="Znf_FYVE_PHD"/>
</dbReference>
<dbReference type="GO" id="GO:0008270">
    <property type="term" value="F:zinc ion binding"/>
    <property type="evidence" value="ECO:0007669"/>
    <property type="project" value="UniProtKB-KW"/>
</dbReference>
<feature type="compositionally biased region" description="Polar residues" evidence="4">
    <location>
        <begin position="424"/>
        <end position="460"/>
    </location>
</feature>
<protein>
    <recommendedName>
        <fullName evidence="5">Zinc finger PHD-type domain-containing protein</fullName>
    </recommendedName>
</protein>
<evidence type="ECO:0000259" key="5">
    <source>
        <dbReference type="SMART" id="SM00249"/>
    </source>
</evidence>
<dbReference type="STRING" id="329885.A0A4U0V9F0"/>
<proteinExistence type="predicted"/>
<feature type="compositionally biased region" description="Basic and acidic residues" evidence="4">
    <location>
        <begin position="258"/>
        <end position="272"/>
    </location>
</feature>
<accession>A0A4U0V9F0</accession>
<dbReference type="InterPro" id="IPR019786">
    <property type="entry name" value="Zinc_finger_PHD-type_CS"/>
</dbReference>
<dbReference type="SUPFAM" id="SSF57903">
    <property type="entry name" value="FYVE/PHD zinc finger"/>
    <property type="match status" value="1"/>
</dbReference>
<dbReference type="InterPro" id="IPR001965">
    <property type="entry name" value="Znf_PHD"/>
</dbReference>
<dbReference type="SMART" id="SM00249">
    <property type="entry name" value="PHD"/>
    <property type="match status" value="1"/>
</dbReference>
<feature type="compositionally biased region" description="Low complexity" evidence="4">
    <location>
        <begin position="355"/>
        <end position="364"/>
    </location>
</feature>
<keyword evidence="2" id="KW-0863">Zinc-finger</keyword>
<dbReference type="GO" id="GO:0070210">
    <property type="term" value="C:Rpd3L-Expanded complex"/>
    <property type="evidence" value="ECO:0007669"/>
    <property type="project" value="TreeGrafter"/>
</dbReference>
<feature type="domain" description="Zinc finger PHD-type" evidence="5">
    <location>
        <begin position="97"/>
        <end position="161"/>
    </location>
</feature>
<dbReference type="GO" id="GO:0061186">
    <property type="term" value="P:negative regulation of silent mating-type cassette heterochromatin formation"/>
    <property type="evidence" value="ECO:0007669"/>
    <property type="project" value="TreeGrafter"/>
</dbReference>
<dbReference type="EMBL" id="NAJP01000014">
    <property type="protein sequence ID" value="TKA44616.1"/>
    <property type="molecule type" value="Genomic_DNA"/>
</dbReference>
<feature type="compositionally biased region" description="Acidic residues" evidence="4">
    <location>
        <begin position="77"/>
        <end position="94"/>
    </location>
</feature>
<comment type="caution">
    <text evidence="6">The sequence shown here is derived from an EMBL/GenBank/DDBJ whole genome shotgun (WGS) entry which is preliminary data.</text>
</comment>
<dbReference type="OrthoDB" id="418595at2759"/>
<dbReference type="GO" id="GO:0061188">
    <property type="term" value="P:negative regulation of rDNA heterochromatin formation"/>
    <property type="evidence" value="ECO:0007669"/>
    <property type="project" value="TreeGrafter"/>
</dbReference>
<evidence type="ECO:0000313" key="6">
    <source>
        <dbReference type="EMBL" id="TKA44616.1"/>
    </source>
</evidence>
<dbReference type="AlphaFoldDB" id="A0A4U0V9F0"/>
<feature type="compositionally biased region" description="Pro residues" evidence="4">
    <location>
        <begin position="365"/>
        <end position="375"/>
    </location>
</feature>
<dbReference type="Proteomes" id="UP000310066">
    <property type="component" value="Unassembled WGS sequence"/>
</dbReference>
<evidence type="ECO:0000256" key="1">
    <source>
        <dbReference type="ARBA" id="ARBA00022723"/>
    </source>
</evidence>
<feature type="compositionally biased region" description="Polar residues" evidence="4">
    <location>
        <begin position="276"/>
        <end position="288"/>
    </location>
</feature>
<dbReference type="InterPro" id="IPR003903">
    <property type="entry name" value="UIM_dom"/>
</dbReference>
<organism evidence="6 7">
    <name type="scientific">Friedmanniomyces endolithicus</name>
    <dbReference type="NCBI Taxonomy" id="329885"/>
    <lineage>
        <taxon>Eukaryota</taxon>
        <taxon>Fungi</taxon>
        <taxon>Dikarya</taxon>
        <taxon>Ascomycota</taxon>
        <taxon>Pezizomycotina</taxon>
        <taxon>Dothideomycetes</taxon>
        <taxon>Dothideomycetidae</taxon>
        <taxon>Mycosphaerellales</taxon>
        <taxon>Teratosphaeriaceae</taxon>
        <taxon>Friedmanniomyces</taxon>
    </lineage>
</organism>
<name>A0A4U0V9F0_9PEZI</name>
<dbReference type="PANTHER" id="PTHR47793">
    <property type="entry name" value="HISTONE DEACETYLASE COMPLEX SUBUNIT CTI6"/>
    <property type="match status" value="1"/>
</dbReference>
<feature type="region of interest" description="Disordered" evidence="4">
    <location>
        <begin position="1"/>
        <end position="94"/>
    </location>
</feature>
<dbReference type="Pfam" id="PF20826">
    <property type="entry name" value="PHD_5"/>
    <property type="match status" value="1"/>
</dbReference>
<feature type="compositionally biased region" description="Basic and acidic residues" evidence="4">
    <location>
        <begin position="317"/>
        <end position="335"/>
    </location>
</feature>
<feature type="compositionally biased region" description="Low complexity" evidence="4">
    <location>
        <begin position="21"/>
        <end position="34"/>
    </location>
</feature>
<evidence type="ECO:0000256" key="2">
    <source>
        <dbReference type="ARBA" id="ARBA00022771"/>
    </source>
</evidence>
<evidence type="ECO:0000256" key="3">
    <source>
        <dbReference type="ARBA" id="ARBA00022833"/>
    </source>
</evidence>
<keyword evidence="3" id="KW-0862">Zinc</keyword>
<dbReference type="PROSITE" id="PS50330">
    <property type="entry name" value="UIM"/>
    <property type="match status" value="1"/>
</dbReference>
<dbReference type="InterPro" id="IPR013083">
    <property type="entry name" value="Znf_RING/FYVE/PHD"/>
</dbReference>
<dbReference type="GO" id="GO:0033698">
    <property type="term" value="C:Rpd3L complex"/>
    <property type="evidence" value="ECO:0007669"/>
    <property type="project" value="TreeGrafter"/>
</dbReference>
<feature type="compositionally biased region" description="Basic and acidic residues" evidence="4">
    <location>
        <begin position="197"/>
        <end position="207"/>
    </location>
</feature>
<keyword evidence="1" id="KW-0479">Metal-binding</keyword>
<evidence type="ECO:0000313" key="7">
    <source>
        <dbReference type="Proteomes" id="UP000310066"/>
    </source>
</evidence>
<sequence length="597" mass="63684">MPSPVRRSARAQPPPPPPKPAASSNHPSTSSHSSSKQDRGIKASTGPQKAATPHSLSSEDVSEPPRRSQRSQPKEEEMAEAAENVDEDAGDEEDITRCICGQQEYPGPPLSEAFSGVDAQGDDAGGLFIQCDGCSVWQHGGCVGIIEESQSPEKYYCEVCRPKLHNQHMDSRGQHYSNYLPLYPDSNRKSSLSRTSDNGRKDRDADNSRGSADPTTGRRRATMRSKEHDDEEEQLRRALEESKKEVDGAGAGKRSGKRAREDNDDTKTDIKRQRTTSESAISLSQNATVDDDSDEDNPTASRAKKARADAVQLARQVELREQERERERARADAAGRRQARAGRRRADEGDPLDETSNPTGSGRTSPPPSSQPASPPARTAPEKIPQKKGPGKKTKKLGNNQYTKQRELANQGIASSPHSKKRQLATTTGHTSSGDEQLANGSNTNNSHPANTSHSTNKNSPGGPAAENGTHKAPAKTGKGKQKFLNGVSSSKQPVALADLSLADMERRVDAMSAFMQRAQLEMAGYNNTAAAVGVGASNGGGGGGGGGAVTTGGVGAGVTSQPATKPPFEDLGSMEMADQVSRSLENWKRQFGVLAQ</sequence>
<feature type="compositionally biased region" description="Basic and acidic residues" evidence="4">
    <location>
        <begin position="224"/>
        <end position="247"/>
    </location>
</feature>
<feature type="region of interest" description="Disordered" evidence="4">
    <location>
        <begin position="171"/>
        <end position="488"/>
    </location>
</feature>